<dbReference type="Pfam" id="PF00182">
    <property type="entry name" value="Glyco_hydro_19"/>
    <property type="match status" value="1"/>
</dbReference>
<keyword evidence="2" id="KW-0378">Hydrolase</keyword>
<accession>A0A345L130</accession>
<dbReference type="InterPro" id="IPR023346">
    <property type="entry name" value="Lysozyme-like_dom_sf"/>
</dbReference>
<dbReference type="SUPFAM" id="SSF53955">
    <property type="entry name" value="Lysozyme-like"/>
    <property type="match status" value="1"/>
</dbReference>
<name>A0A345L130_9CAUD</name>
<dbReference type="PANTHER" id="PTHR34408:SF1">
    <property type="entry name" value="GLYCOSYL HYDROLASE FAMILY 19 DOMAIN-CONTAINING PROTEIN HI_1415"/>
    <property type="match status" value="1"/>
</dbReference>
<gene>
    <name evidence="2" type="primary">22</name>
    <name evidence="2" type="ORF">SEA_APRICOT_22</name>
</gene>
<dbReference type="InterPro" id="IPR000726">
    <property type="entry name" value="Glyco_hydro_19_cat"/>
</dbReference>
<dbReference type="GO" id="GO:0006032">
    <property type="term" value="P:chitin catabolic process"/>
    <property type="evidence" value="ECO:0007669"/>
    <property type="project" value="InterPro"/>
</dbReference>
<dbReference type="GO" id="GO:0004568">
    <property type="term" value="F:chitinase activity"/>
    <property type="evidence" value="ECO:0007669"/>
    <property type="project" value="InterPro"/>
</dbReference>
<evidence type="ECO:0000313" key="2">
    <source>
        <dbReference type="EMBL" id="AXH48982.1"/>
    </source>
</evidence>
<sequence length="277" mass="30978">MMDTATLARAMGDSLSLSRYAQLTPAFNQALAQAKCTTVNRAAMFCAQIGHESGGLRWMEEIWGPTPAQRGYEGRRDLGNTQPGDGLRFKGRGPIQMTGRHNYTEVSRWAYGNGLVPNPTFFVNDPALLSSDRYGFLGPVWYWTVARPQINEMCDRRDVHGVTRAINGGLTHIQDRIDRWNRCLKLGAALLPGDTMSYADDELKKKFPSRSKYRANDKEIDTLAGFVLNVDARIHEEFVEREALKGVDWAVALIKREAAKNDEGAKAVLAQLESKEK</sequence>
<dbReference type="PANTHER" id="PTHR34408">
    <property type="entry name" value="FAMILY PROTEIN, PUTATIVE-RELATED"/>
    <property type="match status" value="1"/>
</dbReference>
<protein>
    <submittedName>
        <fullName evidence="2">Lysin A, glycosyl hydrolase domain</fullName>
    </submittedName>
</protein>
<keyword evidence="3" id="KW-1185">Reference proteome</keyword>
<reference evidence="3" key="1">
    <citation type="submission" date="2018-06" db="EMBL/GenBank/DDBJ databases">
        <authorList>
            <person name="Zhirakovskaya E."/>
        </authorList>
    </citation>
    <scope>NUCLEOTIDE SEQUENCE [LARGE SCALE GENOMIC DNA]</scope>
</reference>
<proteinExistence type="predicted"/>
<organism evidence="2 3">
    <name type="scientific">Gordonia phage Apricot</name>
    <dbReference type="NCBI Taxonomy" id="2250319"/>
    <lineage>
        <taxon>Viruses</taxon>
        <taxon>Duplodnaviria</taxon>
        <taxon>Heunggongvirae</taxon>
        <taxon>Uroviricota</taxon>
        <taxon>Caudoviricetes</taxon>
        <taxon>Apricotvirus</taxon>
        <taxon>Apricotvirus apricot</taxon>
    </lineage>
</organism>
<dbReference type="GeneID" id="54997744"/>
<dbReference type="KEGG" id="vg:54997744"/>
<evidence type="ECO:0000259" key="1">
    <source>
        <dbReference type="Pfam" id="PF00182"/>
    </source>
</evidence>
<dbReference type="Gene3D" id="1.10.530.10">
    <property type="match status" value="1"/>
</dbReference>
<evidence type="ECO:0000313" key="3">
    <source>
        <dbReference type="Proteomes" id="UP000258434"/>
    </source>
</evidence>
<dbReference type="EMBL" id="MH536812">
    <property type="protein sequence ID" value="AXH48982.1"/>
    <property type="molecule type" value="Genomic_DNA"/>
</dbReference>
<feature type="domain" description="Glycoside hydrolase family 19 catalytic" evidence="1">
    <location>
        <begin position="42"/>
        <end position="146"/>
    </location>
</feature>
<dbReference type="Proteomes" id="UP000258434">
    <property type="component" value="Segment"/>
</dbReference>
<dbReference type="GO" id="GO:0016998">
    <property type="term" value="P:cell wall macromolecule catabolic process"/>
    <property type="evidence" value="ECO:0007669"/>
    <property type="project" value="InterPro"/>
</dbReference>
<dbReference type="RefSeq" id="YP_009806870.1">
    <property type="nucleotide sequence ID" value="NC_048018.1"/>
</dbReference>
<dbReference type="InterPro" id="IPR052354">
    <property type="entry name" value="Cell_Wall_Dynamics_Protein"/>
</dbReference>